<feature type="domain" description="Fumarylacetoacetase-like C-terminal" evidence="5">
    <location>
        <begin position="78"/>
        <end position="292"/>
    </location>
</feature>
<name>A0A5Q4YY30_9BURK</name>
<dbReference type="Proteomes" id="UP000325811">
    <property type="component" value="Chromosome II"/>
</dbReference>
<evidence type="ECO:0000256" key="2">
    <source>
        <dbReference type="ARBA" id="ARBA00010211"/>
    </source>
</evidence>
<dbReference type="Gene3D" id="3.90.850.10">
    <property type="entry name" value="Fumarylacetoacetase-like, C-terminal domain"/>
    <property type="match status" value="1"/>
</dbReference>
<evidence type="ECO:0000313" key="8">
    <source>
        <dbReference type="Proteomes" id="UP000325811"/>
    </source>
</evidence>
<comment type="cofactor">
    <cofactor evidence="1">
        <name>Mg(2+)</name>
        <dbReference type="ChEBI" id="CHEBI:18420"/>
    </cofactor>
</comment>
<dbReference type="SUPFAM" id="SSF56529">
    <property type="entry name" value="FAH"/>
    <property type="match status" value="1"/>
</dbReference>
<evidence type="ECO:0000256" key="3">
    <source>
        <dbReference type="ARBA" id="ARBA00022723"/>
    </source>
</evidence>
<evidence type="ECO:0000259" key="6">
    <source>
        <dbReference type="Pfam" id="PF10370"/>
    </source>
</evidence>
<keyword evidence="3" id="KW-0479">Metal-binding</keyword>
<accession>A0A5Q4YY30</accession>
<dbReference type="InterPro" id="IPR051121">
    <property type="entry name" value="FAH"/>
</dbReference>
<dbReference type="RefSeq" id="WP_007177559.1">
    <property type="nucleotide sequence ID" value="NZ_LR699554.1"/>
</dbReference>
<comment type="similarity">
    <text evidence="2">Belongs to the FAH family.</text>
</comment>
<keyword evidence="8" id="KW-1185">Reference proteome</keyword>
<dbReference type="Pfam" id="PF10370">
    <property type="entry name" value="Rv2993c-like_N"/>
    <property type="match status" value="1"/>
</dbReference>
<dbReference type="AlphaFoldDB" id="A0A5Q4YY30"/>
<evidence type="ECO:0000256" key="1">
    <source>
        <dbReference type="ARBA" id="ARBA00001946"/>
    </source>
</evidence>
<dbReference type="KEGG" id="pdio:PDMSB3_1988.1"/>
<evidence type="ECO:0000256" key="4">
    <source>
        <dbReference type="ARBA" id="ARBA00022801"/>
    </source>
</evidence>
<reference evidence="7 8" key="1">
    <citation type="submission" date="2019-08" db="EMBL/GenBank/DDBJ databases">
        <authorList>
            <person name="Herpell B J."/>
        </authorList>
    </citation>
    <scope>NUCLEOTIDE SEQUENCE [LARGE SCALE GENOMIC DNA]</scope>
    <source>
        <strain evidence="8">Msb3</strain>
    </source>
</reference>
<dbReference type="InterPro" id="IPR018833">
    <property type="entry name" value="Rv2993c-like_N"/>
</dbReference>
<dbReference type="GO" id="GO:0016787">
    <property type="term" value="F:hydrolase activity"/>
    <property type="evidence" value="ECO:0007669"/>
    <property type="project" value="UniProtKB-KW"/>
</dbReference>
<evidence type="ECO:0000313" key="7">
    <source>
        <dbReference type="EMBL" id="VVD33272.1"/>
    </source>
</evidence>
<dbReference type="PANTHER" id="PTHR42796">
    <property type="entry name" value="FUMARYLACETOACETATE HYDROLASE DOMAIN-CONTAINING PROTEIN 2A-RELATED"/>
    <property type="match status" value="1"/>
</dbReference>
<dbReference type="GO" id="GO:0019752">
    <property type="term" value="P:carboxylic acid metabolic process"/>
    <property type="evidence" value="ECO:0007669"/>
    <property type="project" value="UniProtKB-ARBA"/>
</dbReference>
<dbReference type="GO" id="GO:0016853">
    <property type="term" value="F:isomerase activity"/>
    <property type="evidence" value="ECO:0007669"/>
    <property type="project" value="UniProtKB-ARBA"/>
</dbReference>
<gene>
    <name evidence="7" type="ORF">PDMSB3_1988</name>
</gene>
<sequence>MKLVSFEHRGERRIGVLTGDAWVVDVTGAVGSYDMNVLIERYESLRDALAREVEAGAERVPLSDVTLLAPIPDVRRNIFCVGKNYYDHAHEFANSGFDSSAALGAVPPAPIIFSKPPTSVVGPAAAIDSSLDPMQSVDYEAELAVVIGKAGRCAQTDDPWSFVFGYTLLNDVTSRGLQKHHSQWLLGKGIDTFCPMGPAIVTADAAGDVNAFEIRCEVNGEVRQKAPLSALIFDIPTLIRTIGRSISFVPGDVIATGTPAGVGLGFNPPRYLKPGDSVRISVAQIGALENHVA</sequence>
<dbReference type="GO" id="GO:0046872">
    <property type="term" value="F:metal ion binding"/>
    <property type="evidence" value="ECO:0007669"/>
    <property type="project" value="UniProtKB-KW"/>
</dbReference>
<dbReference type="InterPro" id="IPR011234">
    <property type="entry name" value="Fumarylacetoacetase-like_C"/>
</dbReference>
<feature type="domain" description="Rv2993c-like N-terminal" evidence="6">
    <location>
        <begin position="1"/>
        <end position="70"/>
    </location>
</feature>
<dbReference type="EMBL" id="LR699554">
    <property type="protein sequence ID" value="VVD33272.1"/>
    <property type="molecule type" value="Genomic_DNA"/>
</dbReference>
<organism evidence="7 8">
    <name type="scientific">Paraburkholderia dioscoreae</name>
    <dbReference type="NCBI Taxonomy" id="2604047"/>
    <lineage>
        <taxon>Bacteria</taxon>
        <taxon>Pseudomonadati</taxon>
        <taxon>Pseudomonadota</taxon>
        <taxon>Betaproteobacteria</taxon>
        <taxon>Burkholderiales</taxon>
        <taxon>Burkholderiaceae</taxon>
        <taxon>Paraburkholderia</taxon>
    </lineage>
</organism>
<dbReference type="InterPro" id="IPR036663">
    <property type="entry name" value="Fumarylacetoacetase_C_sf"/>
</dbReference>
<protein>
    <submittedName>
        <fullName evidence="7">2-keto-4-pentenoate hydratase/2-oxohepta-3-ene-1,7-dioic acid hydratase (Catechol pathway)</fullName>
    </submittedName>
</protein>
<dbReference type="PANTHER" id="PTHR42796:SF4">
    <property type="entry name" value="FUMARYLACETOACETATE HYDROLASE DOMAIN-CONTAINING PROTEIN 2A"/>
    <property type="match status" value="1"/>
</dbReference>
<evidence type="ECO:0000259" key="5">
    <source>
        <dbReference type="Pfam" id="PF01557"/>
    </source>
</evidence>
<proteinExistence type="inferred from homology"/>
<keyword evidence="4" id="KW-0378">Hydrolase</keyword>
<dbReference type="FunFam" id="3.90.850.10:FF:000002">
    <property type="entry name" value="2-hydroxyhepta-2,4-diene-1,7-dioate isomerase"/>
    <property type="match status" value="1"/>
</dbReference>
<dbReference type="Pfam" id="PF01557">
    <property type="entry name" value="FAA_hydrolase"/>
    <property type="match status" value="1"/>
</dbReference>